<dbReference type="Proteomes" id="UP000182025">
    <property type="component" value="Unassembled WGS sequence"/>
</dbReference>
<keyword evidence="2" id="KW-1185">Reference proteome</keyword>
<evidence type="ECO:0000313" key="1">
    <source>
        <dbReference type="EMBL" id="SFP31582.1"/>
    </source>
</evidence>
<organism evidence="1 2">
    <name type="scientific">Ectopseudomonas toyotomiensis</name>
    <dbReference type="NCBI Taxonomy" id="554344"/>
    <lineage>
        <taxon>Bacteria</taxon>
        <taxon>Pseudomonadati</taxon>
        <taxon>Pseudomonadota</taxon>
        <taxon>Gammaproteobacteria</taxon>
        <taxon>Pseudomonadales</taxon>
        <taxon>Pseudomonadaceae</taxon>
        <taxon>Ectopseudomonas</taxon>
    </lineage>
</organism>
<accession>A0A1I5PBV2</accession>
<evidence type="ECO:0000313" key="2">
    <source>
        <dbReference type="Proteomes" id="UP000182025"/>
    </source>
</evidence>
<protein>
    <submittedName>
        <fullName evidence="1">Uncharacterized protein</fullName>
    </submittedName>
</protein>
<name>A0A1I5PBV2_9GAMM</name>
<gene>
    <name evidence="1" type="ORF">SAMN05216177_102238</name>
</gene>
<sequence length="149" mass="16638">MSRVKTLRDTRTFDLFEIPQPVLAIPGQGNYSVQVSEIVGEMLKGAVVDRYEIATCMSRLSGDDVTKHMLDAWASPARTDHNLPFYRAALLEEVCASHLLTDWLVSLRGGRVAYGRDALLADLGRLERTRDESARQARELKRLLGGDHA</sequence>
<proteinExistence type="predicted"/>
<dbReference type="OrthoDB" id="5957385at2"/>
<dbReference type="AlphaFoldDB" id="A0A1I5PBV2"/>
<reference evidence="2" key="1">
    <citation type="submission" date="2016-10" db="EMBL/GenBank/DDBJ databases">
        <authorList>
            <person name="Varghese N."/>
            <person name="Submissions S."/>
        </authorList>
    </citation>
    <scope>NUCLEOTIDE SEQUENCE [LARGE SCALE GENOMIC DNA]</scope>
    <source>
        <strain evidence="2">JCM 15604</strain>
    </source>
</reference>
<dbReference type="EMBL" id="FOXK01000002">
    <property type="protein sequence ID" value="SFP31582.1"/>
    <property type="molecule type" value="Genomic_DNA"/>
</dbReference>
<dbReference type="RefSeq" id="WP_074913654.1">
    <property type="nucleotide sequence ID" value="NZ_FOXK01000002.1"/>
</dbReference>